<accession>A0A7C7D7R3</accession>
<proteinExistence type="inferred from homology"/>
<dbReference type="GO" id="GO:0003924">
    <property type="term" value="F:GTPase activity"/>
    <property type="evidence" value="ECO:0007669"/>
    <property type="project" value="UniProtKB-UniRule"/>
</dbReference>
<evidence type="ECO:0000259" key="15">
    <source>
        <dbReference type="SMART" id="SM00382"/>
    </source>
</evidence>
<keyword evidence="17" id="KW-0282">Flagellum</keyword>
<keyword evidence="8" id="KW-0653">Protein transport</keyword>
<evidence type="ECO:0000256" key="12">
    <source>
        <dbReference type="ARBA" id="ARBA00025337"/>
    </source>
</evidence>
<evidence type="ECO:0000256" key="7">
    <source>
        <dbReference type="ARBA" id="ARBA00022795"/>
    </source>
</evidence>
<keyword evidence="5" id="KW-1003">Cell membrane</keyword>
<dbReference type="InterPro" id="IPR000897">
    <property type="entry name" value="SRP54_GTPase_dom"/>
</dbReference>
<keyword evidence="10" id="KW-0472">Membrane</keyword>
<keyword evidence="4" id="KW-0813">Transport</keyword>
<feature type="domain" description="AAA+ ATPase" evidence="15">
    <location>
        <begin position="216"/>
        <end position="361"/>
    </location>
</feature>
<dbReference type="InterPro" id="IPR003593">
    <property type="entry name" value="AAA+_ATPase"/>
</dbReference>
<protein>
    <recommendedName>
        <fullName evidence="3 13">Flagellar biosynthesis protein FlhF</fullName>
    </recommendedName>
</protein>
<evidence type="ECO:0000256" key="10">
    <source>
        <dbReference type="ARBA" id="ARBA00023136"/>
    </source>
</evidence>
<comment type="function">
    <text evidence="12">Necessary for flagellar biosynthesis. May be involved in translocation of the flagellum.</text>
</comment>
<evidence type="ECO:0000259" key="16">
    <source>
        <dbReference type="SMART" id="SM00962"/>
    </source>
</evidence>
<name>A0A7C7D7R3_9FIRM</name>
<reference evidence="17 18" key="1">
    <citation type="journal article" date="2020" name="Biotechnol. Biofuels">
        <title>New insights from the biogas microbiome by comprehensive genome-resolved metagenomics of nearly 1600 species originating from multiple anaerobic digesters.</title>
        <authorList>
            <person name="Campanaro S."/>
            <person name="Treu L."/>
            <person name="Rodriguez-R L.M."/>
            <person name="Kovalovszki A."/>
            <person name="Ziels R.M."/>
            <person name="Maus I."/>
            <person name="Zhu X."/>
            <person name="Kougias P.G."/>
            <person name="Basile A."/>
            <person name="Luo G."/>
            <person name="Schluter A."/>
            <person name="Konstantinidis K.T."/>
            <person name="Angelidaki I."/>
        </authorList>
    </citation>
    <scope>NUCLEOTIDE SEQUENCE [LARGE SCALE GENOMIC DNA]</scope>
    <source>
        <strain evidence="17">AS05jafATM_4</strain>
    </source>
</reference>
<dbReference type="GO" id="GO:0006614">
    <property type="term" value="P:SRP-dependent cotranslational protein targeting to membrane"/>
    <property type="evidence" value="ECO:0007669"/>
    <property type="project" value="UniProtKB-UniRule"/>
</dbReference>
<comment type="caution">
    <text evidence="17">The sequence shown here is derived from an EMBL/GenBank/DDBJ whole genome shotgun (WGS) entry which is preliminary data.</text>
</comment>
<dbReference type="InterPro" id="IPR027417">
    <property type="entry name" value="P-loop_NTPase"/>
</dbReference>
<feature type="domain" description="SRP54-type proteins GTP-binding" evidence="16">
    <location>
        <begin position="217"/>
        <end position="407"/>
    </location>
</feature>
<dbReference type="GO" id="GO:0044781">
    <property type="term" value="P:bacterial-type flagellum organization"/>
    <property type="evidence" value="ECO:0007669"/>
    <property type="project" value="UniProtKB-UniRule"/>
</dbReference>
<keyword evidence="6" id="KW-0547">Nucleotide-binding</keyword>
<evidence type="ECO:0000256" key="14">
    <source>
        <dbReference type="SAM" id="Coils"/>
    </source>
</evidence>
<dbReference type="FunFam" id="3.40.50.300:FF:000695">
    <property type="entry name" value="Flagellar biosynthesis regulator FlhF"/>
    <property type="match status" value="1"/>
</dbReference>
<evidence type="ECO:0000313" key="18">
    <source>
        <dbReference type="Proteomes" id="UP000553059"/>
    </source>
</evidence>
<dbReference type="GO" id="GO:0005047">
    <property type="term" value="F:signal recognition particle binding"/>
    <property type="evidence" value="ECO:0007669"/>
    <property type="project" value="TreeGrafter"/>
</dbReference>
<dbReference type="NCBIfam" id="TIGR03499">
    <property type="entry name" value="FlhF"/>
    <property type="match status" value="1"/>
</dbReference>
<dbReference type="PANTHER" id="PTHR43134:SF3">
    <property type="entry name" value="FLAGELLAR BIOSYNTHESIS PROTEIN FLHF"/>
    <property type="match status" value="1"/>
</dbReference>
<dbReference type="Proteomes" id="UP000553059">
    <property type="component" value="Unassembled WGS sequence"/>
</dbReference>
<comment type="subcellular location">
    <subcellularLocation>
        <location evidence="1">Cell membrane</location>
        <topology evidence="1">Peripheral membrane protein</topology>
        <orientation evidence="1">Cytoplasmic side</orientation>
    </subcellularLocation>
</comment>
<sequence length="413" mass="46307">MRVKRFVGDTVAETMGKVKKELGADAVILQTRQFKEGGLLGLFGKPKVEVMAAIEEEPVNKKQVPVKSLYPSNPYTVRKEAPLAHNEEKEIYPQRFVESIPTERTPRVEVSTLKNVEVNTLEVELQSMRKLLESMNRQIEGLDGEQGVWPVPLQKWADMLKERGINPKLIKRLLRSVQQNVREEDWVEDHRVRSCIKEAVRQICGNTAAIQPGVRKPRIVALVGPTGVGKTTTIGKLAAGFSIVDKRRVALITADTYRVAAVEQLKTFGEIIGVPVEVVMTPSGLREAIQRHEDKELIFIDTAGRSPHHDLHMSELKAFLEKAQPELTMLVMSAATQAQDLAKIYERFEALTTHLIFTKLDETIGGGTILNLLERTDLPVAYITNGQNVPDDIEVATPERLTRYILGEGDRRE</sequence>
<dbReference type="GO" id="GO:0005525">
    <property type="term" value="F:GTP binding"/>
    <property type="evidence" value="ECO:0007669"/>
    <property type="project" value="UniProtKB-UniRule"/>
</dbReference>
<evidence type="ECO:0000313" key="17">
    <source>
        <dbReference type="EMBL" id="HHY28336.1"/>
    </source>
</evidence>
<dbReference type="SMART" id="SM00962">
    <property type="entry name" value="SRP54"/>
    <property type="match status" value="1"/>
</dbReference>
<dbReference type="SMART" id="SM00382">
    <property type="entry name" value="AAA"/>
    <property type="match status" value="1"/>
</dbReference>
<evidence type="ECO:0000256" key="8">
    <source>
        <dbReference type="ARBA" id="ARBA00022927"/>
    </source>
</evidence>
<keyword evidence="9" id="KW-0342">GTP-binding</keyword>
<evidence type="ECO:0000256" key="13">
    <source>
        <dbReference type="NCBIfam" id="TIGR03499"/>
    </source>
</evidence>
<evidence type="ECO:0000256" key="9">
    <source>
        <dbReference type="ARBA" id="ARBA00023134"/>
    </source>
</evidence>
<evidence type="ECO:0000256" key="2">
    <source>
        <dbReference type="ARBA" id="ARBA00008531"/>
    </source>
</evidence>
<dbReference type="SUPFAM" id="SSF52540">
    <property type="entry name" value="P-loop containing nucleoside triphosphate hydrolases"/>
    <property type="match status" value="1"/>
</dbReference>
<dbReference type="AlphaFoldDB" id="A0A7C7D7R3"/>
<keyword evidence="17" id="KW-0966">Cell projection</keyword>
<evidence type="ECO:0000256" key="6">
    <source>
        <dbReference type="ARBA" id="ARBA00022741"/>
    </source>
</evidence>
<dbReference type="GO" id="GO:0005886">
    <property type="term" value="C:plasma membrane"/>
    <property type="evidence" value="ECO:0007669"/>
    <property type="project" value="UniProtKB-SubCell"/>
</dbReference>
<dbReference type="InterPro" id="IPR047040">
    <property type="entry name" value="FlhF__GTPase_dom"/>
</dbReference>
<dbReference type="EMBL" id="DUTF01000354">
    <property type="protein sequence ID" value="HHY28336.1"/>
    <property type="molecule type" value="Genomic_DNA"/>
</dbReference>
<organism evidence="17 18">
    <name type="scientific">Desulfitobacterium dehalogenans</name>
    <dbReference type="NCBI Taxonomy" id="36854"/>
    <lineage>
        <taxon>Bacteria</taxon>
        <taxon>Bacillati</taxon>
        <taxon>Bacillota</taxon>
        <taxon>Clostridia</taxon>
        <taxon>Eubacteriales</taxon>
        <taxon>Desulfitobacteriaceae</taxon>
        <taxon>Desulfitobacterium</taxon>
    </lineage>
</organism>
<dbReference type="CDD" id="cd17873">
    <property type="entry name" value="FlhF"/>
    <property type="match status" value="1"/>
</dbReference>
<feature type="coiled-coil region" evidence="14">
    <location>
        <begin position="118"/>
        <end position="145"/>
    </location>
</feature>
<dbReference type="Gene3D" id="3.40.50.300">
    <property type="entry name" value="P-loop containing nucleotide triphosphate hydrolases"/>
    <property type="match status" value="1"/>
</dbReference>
<evidence type="ECO:0000256" key="11">
    <source>
        <dbReference type="ARBA" id="ARBA00023225"/>
    </source>
</evidence>
<evidence type="ECO:0000256" key="5">
    <source>
        <dbReference type="ARBA" id="ARBA00022475"/>
    </source>
</evidence>
<keyword evidence="14" id="KW-0175">Coiled coil</keyword>
<evidence type="ECO:0000256" key="4">
    <source>
        <dbReference type="ARBA" id="ARBA00022448"/>
    </source>
</evidence>
<comment type="similarity">
    <text evidence="2">Belongs to the GTP-binding SRP family.</text>
</comment>
<keyword evidence="17" id="KW-0969">Cilium</keyword>
<dbReference type="Gene3D" id="1.20.120.1380">
    <property type="entry name" value="Flagellar FlhF biosynthesis protein, N domain"/>
    <property type="match status" value="1"/>
</dbReference>
<dbReference type="GO" id="GO:0015031">
    <property type="term" value="P:protein transport"/>
    <property type="evidence" value="ECO:0007669"/>
    <property type="project" value="UniProtKB-KW"/>
</dbReference>
<gene>
    <name evidence="17" type="primary">flhF</name>
    <name evidence="17" type="ORF">GX523_16660</name>
</gene>
<evidence type="ECO:0000256" key="1">
    <source>
        <dbReference type="ARBA" id="ARBA00004413"/>
    </source>
</evidence>
<keyword evidence="7" id="KW-1005">Bacterial flagellum biogenesis</keyword>
<keyword evidence="11" id="KW-1006">Bacterial flagellum protein export</keyword>
<dbReference type="Pfam" id="PF00448">
    <property type="entry name" value="SRP54"/>
    <property type="match status" value="1"/>
</dbReference>
<dbReference type="InterPro" id="IPR020006">
    <property type="entry name" value="FlhF"/>
</dbReference>
<evidence type="ECO:0000256" key="3">
    <source>
        <dbReference type="ARBA" id="ARBA00014919"/>
    </source>
</evidence>
<dbReference type="PANTHER" id="PTHR43134">
    <property type="entry name" value="SIGNAL RECOGNITION PARTICLE RECEPTOR SUBUNIT ALPHA"/>
    <property type="match status" value="1"/>
</dbReference>